<accession>A0ABW7CZ70</accession>
<gene>
    <name evidence="5" type="ORF">ACEU0G_000111</name>
</gene>
<keyword evidence="6" id="KW-1185">Reference proteome</keyword>
<dbReference type="RefSeq" id="WP_394163953.1">
    <property type="nucleotide sequence ID" value="NZ_JBHGCJ010000010.1"/>
</dbReference>
<dbReference type="Pfam" id="PF25106">
    <property type="entry name" value="VWA_4"/>
    <property type="match status" value="1"/>
</dbReference>
<dbReference type="InterPro" id="IPR052577">
    <property type="entry name" value="VWA7"/>
</dbReference>
<comment type="caution">
    <text evidence="5">The sequence shown here is derived from an EMBL/GenBank/DDBJ whole genome shotgun (WGS) entry which is preliminary data.</text>
</comment>
<dbReference type="InterPro" id="IPR056861">
    <property type="entry name" value="HMCN1-like_VWA"/>
</dbReference>
<keyword evidence="3" id="KW-0732">Signal</keyword>
<reference evidence="5 6" key="1">
    <citation type="submission" date="2024-09" db="EMBL/GenBank/DDBJ databases">
        <authorList>
            <consortium name="All-Russian atlas of soil microorganisms"/>
            <consortium name="as a basis for the search for new antimicrobial producers and enzymes with unique properties"/>
            <person name="Sokolova E.A."/>
            <person name="Voronina E.N."/>
        </authorList>
    </citation>
    <scope>NUCLEOTIDE SEQUENCE [LARGE SCALE GENOMIC DNA]</scope>
    <source>
        <strain evidence="5 6">AF-22b-331.1</strain>
    </source>
</reference>
<dbReference type="PANTHER" id="PTHR14905">
    <property type="entry name" value="NG37"/>
    <property type="match status" value="1"/>
</dbReference>
<dbReference type="Gene3D" id="2.60.120.380">
    <property type="match status" value="1"/>
</dbReference>
<dbReference type="PANTHER" id="PTHR14905:SF7">
    <property type="entry name" value="VON WILLEBRAND FACTOR A DOMAIN-CONTAINING PROTEIN 7"/>
    <property type="match status" value="1"/>
</dbReference>
<comment type="subcellular location">
    <subcellularLocation>
        <location evidence="1">Secreted</location>
    </subcellularLocation>
</comment>
<evidence type="ECO:0000313" key="5">
    <source>
        <dbReference type="EMBL" id="MFG6110250.1"/>
    </source>
</evidence>
<evidence type="ECO:0000313" key="6">
    <source>
        <dbReference type="Proteomes" id="UP001605261"/>
    </source>
</evidence>
<dbReference type="InterPro" id="IPR002035">
    <property type="entry name" value="VWF_A"/>
</dbReference>
<evidence type="ECO:0000259" key="4">
    <source>
        <dbReference type="PROSITE" id="PS50234"/>
    </source>
</evidence>
<dbReference type="SUPFAM" id="SSF53300">
    <property type="entry name" value="vWA-like"/>
    <property type="match status" value="1"/>
</dbReference>
<evidence type="ECO:0000256" key="3">
    <source>
        <dbReference type="ARBA" id="ARBA00022729"/>
    </source>
</evidence>
<dbReference type="Gene3D" id="3.40.50.410">
    <property type="entry name" value="von Willebrand factor, type A domain"/>
    <property type="match status" value="1"/>
</dbReference>
<dbReference type="Proteomes" id="UP001605261">
    <property type="component" value="Unassembled WGS sequence"/>
</dbReference>
<feature type="domain" description="VWFA" evidence="4">
    <location>
        <begin position="164"/>
        <end position="355"/>
    </location>
</feature>
<evidence type="ECO:0000256" key="2">
    <source>
        <dbReference type="ARBA" id="ARBA00022525"/>
    </source>
</evidence>
<keyword evidence="2" id="KW-0964">Secreted</keyword>
<sequence>MDKLQLHYVHELDPSKVYSVNRRTGKVSILSASSLSARQQKDASPNSIIVDGFATLSSVVGATSTEIVGTAGTTVTCPLGSQTADVSGFMASTVSRDPTAGVKDGQIIVDNIFTTQAGVNFSLLKIPGGARNPVNRTTIQTLHTGNCGDEQRIQSLTGTWPPLRVDMVVDDTSSMSNELDGVKAALASVITGQATSQRGHSYELISFKDAPQMRLPNTDDASAALAAVQALTPAGGGTDCPEDSIGALNLALTSIEADEDSEAHILFVSDASPKNGNIDDTIARAQQAQVRVNVMLSGDCATTAAAANPAAQAAAVSSRAIFGRLARETGGVYFYLPNATTQQYTDALKEIFDSVAEGFTELSSGVTVARIEGPSGYERIFRIDVPASKSSLRVVSYGGTGNVSLLASRGSVPTSELFDVKSTRPGNSETLQVNNPQAGTWFVKVVGETDFAGVSLLPLVNP</sequence>
<dbReference type="Pfam" id="PF04151">
    <property type="entry name" value="PPC"/>
    <property type="match status" value="1"/>
</dbReference>
<evidence type="ECO:0000256" key="1">
    <source>
        <dbReference type="ARBA" id="ARBA00004613"/>
    </source>
</evidence>
<dbReference type="EMBL" id="JBHGCJ010000010">
    <property type="protein sequence ID" value="MFG6110250.1"/>
    <property type="molecule type" value="Genomic_DNA"/>
</dbReference>
<organism evidence="5 6">
    <name type="scientific">Stenotrophomonas nematodicola</name>
    <dbReference type="NCBI Taxonomy" id="2656746"/>
    <lineage>
        <taxon>Bacteria</taxon>
        <taxon>Pseudomonadati</taxon>
        <taxon>Pseudomonadota</taxon>
        <taxon>Gammaproteobacteria</taxon>
        <taxon>Lysobacterales</taxon>
        <taxon>Lysobacteraceae</taxon>
        <taxon>Stenotrophomonas</taxon>
    </lineage>
</organism>
<name>A0ABW7CZ70_9GAMM</name>
<dbReference type="PROSITE" id="PS50234">
    <property type="entry name" value="VWFA"/>
    <property type="match status" value="1"/>
</dbReference>
<dbReference type="InterPro" id="IPR036465">
    <property type="entry name" value="vWFA_dom_sf"/>
</dbReference>
<dbReference type="InterPro" id="IPR007280">
    <property type="entry name" value="Peptidase_C_arc/bac"/>
</dbReference>
<proteinExistence type="predicted"/>
<protein>
    <submittedName>
        <fullName evidence="5">Pre-peptidase C-terminal domain-containing protein</fullName>
    </submittedName>
</protein>